<reference evidence="2 3" key="1">
    <citation type="submission" date="2018-06" db="EMBL/GenBank/DDBJ databases">
        <authorList>
            <consortium name="GenomeTrakr: Next Generation Sequencing Network for Food Pathogen Tracability"/>
        </authorList>
    </citation>
    <scope>NUCLEOTIDE SEQUENCE [LARGE SCALE GENOMIC DNA]</scope>
    <source>
        <strain evidence="2 3">NYAG13B12507-5</strain>
    </source>
</reference>
<protein>
    <submittedName>
        <fullName evidence="2">Uncharacterized protein</fullName>
    </submittedName>
</protein>
<gene>
    <name evidence="2" type="ORF">CD20_13790</name>
</gene>
<sequence length="66" mass="7674">MKQSKTSEAQRRAADNWDTKNAENRRYRVAKSSTKRFITKMATTEDLAQVKAWLDERNSNDDGQPQ</sequence>
<feature type="compositionally biased region" description="Basic and acidic residues" evidence="1">
    <location>
        <begin position="8"/>
        <end position="26"/>
    </location>
</feature>
<feature type="region of interest" description="Disordered" evidence="1">
    <location>
        <begin position="1"/>
        <end position="26"/>
    </location>
</feature>
<proteinExistence type="predicted"/>
<comment type="caution">
    <text evidence="2">The sequence shown here is derived from an EMBL/GenBank/DDBJ whole genome shotgun (WGS) entry which is preliminary data.</text>
</comment>
<name>A0A9P1XN22_LISMN</name>
<dbReference type="EMBL" id="AAAPCR010000015">
    <property type="protein sequence ID" value="EAD8147150.1"/>
    <property type="molecule type" value="Genomic_DNA"/>
</dbReference>
<organism evidence="2 3">
    <name type="scientific">Listeria monocytogenes</name>
    <dbReference type="NCBI Taxonomy" id="1639"/>
    <lineage>
        <taxon>Bacteria</taxon>
        <taxon>Bacillati</taxon>
        <taxon>Bacillota</taxon>
        <taxon>Bacilli</taxon>
        <taxon>Bacillales</taxon>
        <taxon>Listeriaceae</taxon>
        <taxon>Listeria</taxon>
    </lineage>
</organism>
<evidence type="ECO:0000256" key="1">
    <source>
        <dbReference type="SAM" id="MobiDB-lite"/>
    </source>
</evidence>
<evidence type="ECO:0000313" key="3">
    <source>
        <dbReference type="Proteomes" id="UP000371553"/>
    </source>
</evidence>
<dbReference type="AlphaFoldDB" id="A0A9P1XN22"/>
<accession>A0A9P1XN22</accession>
<dbReference type="Proteomes" id="UP000371553">
    <property type="component" value="Unassembled WGS sequence"/>
</dbReference>
<evidence type="ECO:0000313" key="2">
    <source>
        <dbReference type="EMBL" id="EAD8147150.1"/>
    </source>
</evidence>